<organism evidence="10 11">
    <name type="scientific">Molorchus minor</name>
    <dbReference type="NCBI Taxonomy" id="1323400"/>
    <lineage>
        <taxon>Eukaryota</taxon>
        <taxon>Metazoa</taxon>
        <taxon>Ecdysozoa</taxon>
        <taxon>Arthropoda</taxon>
        <taxon>Hexapoda</taxon>
        <taxon>Insecta</taxon>
        <taxon>Pterygota</taxon>
        <taxon>Neoptera</taxon>
        <taxon>Endopterygota</taxon>
        <taxon>Coleoptera</taxon>
        <taxon>Polyphaga</taxon>
        <taxon>Cucujiformia</taxon>
        <taxon>Chrysomeloidea</taxon>
        <taxon>Cerambycidae</taxon>
        <taxon>Lamiinae</taxon>
        <taxon>Monochamini</taxon>
        <taxon>Molorchus</taxon>
    </lineage>
</organism>
<keyword evidence="3" id="KW-0256">Endoplasmic reticulum</keyword>
<dbReference type="InterPro" id="IPR002172">
    <property type="entry name" value="LDrepeatLR_classA_rpt"/>
</dbReference>
<dbReference type="SUPFAM" id="SSF50911">
    <property type="entry name" value="Mannose 6-phosphate receptor domain"/>
    <property type="match status" value="1"/>
</dbReference>
<feature type="domain" description="MRH" evidence="9">
    <location>
        <begin position="403"/>
        <end position="503"/>
    </location>
</feature>
<dbReference type="SUPFAM" id="SSF47473">
    <property type="entry name" value="EF-hand"/>
    <property type="match status" value="1"/>
</dbReference>
<dbReference type="PROSITE" id="PS00018">
    <property type="entry name" value="EF_HAND_1"/>
    <property type="match status" value="1"/>
</dbReference>
<evidence type="ECO:0000313" key="11">
    <source>
        <dbReference type="Proteomes" id="UP001162164"/>
    </source>
</evidence>
<feature type="compositionally biased region" description="Acidic residues" evidence="7">
    <location>
        <begin position="294"/>
        <end position="340"/>
    </location>
</feature>
<feature type="region of interest" description="Disordered" evidence="7">
    <location>
        <begin position="288"/>
        <end position="350"/>
    </location>
</feature>
<dbReference type="InterPro" id="IPR011992">
    <property type="entry name" value="EF-hand-dom_pair"/>
</dbReference>
<evidence type="ECO:0000256" key="5">
    <source>
        <dbReference type="ARBA" id="ARBA00023157"/>
    </source>
</evidence>
<dbReference type="InterPro" id="IPR036607">
    <property type="entry name" value="PRKCSH"/>
</dbReference>
<feature type="coiled-coil region" evidence="6">
    <location>
        <begin position="153"/>
        <end position="219"/>
    </location>
</feature>
<dbReference type="Pfam" id="PF12999">
    <property type="entry name" value="PRKCSH-like"/>
    <property type="match status" value="1"/>
</dbReference>
<evidence type="ECO:0000256" key="3">
    <source>
        <dbReference type="ARBA" id="ARBA00022824"/>
    </source>
</evidence>
<dbReference type="Proteomes" id="UP001162164">
    <property type="component" value="Unassembled WGS sequence"/>
</dbReference>
<evidence type="ECO:0000256" key="1">
    <source>
        <dbReference type="ARBA" id="ARBA00022387"/>
    </source>
</evidence>
<feature type="domain" description="EF-hand" evidence="8">
    <location>
        <begin position="213"/>
        <end position="248"/>
    </location>
</feature>
<evidence type="ECO:0000256" key="4">
    <source>
        <dbReference type="ARBA" id="ARBA00022837"/>
    </source>
</evidence>
<keyword evidence="5" id="KW-1015">Disulfide bond</keyword>
<reference evidence="10" key="1">
    <citation type="journal article" date="2023" name="Insect Mol. Biol.">
        <title>Genome sequencing provides insights into the evolution of gene families encoding plant cell wall-degrading enzymes in longhorned beetles.</title>
        <authorList>
            <person name="Shin N.R."/>
            <person name="Okamura Y."/>
            <person name="Kirsch R."/>
            <person name="Pauchet Y."/>
        </authorList>
    </citation>
    <scope>NUCLEOTIDE SEQUENCE</scope>
    <source>
        <strain evidence="10">MMC_N1</strain>
    </source>
</reference>
<dbReference type="InterPro" id="IPR036055">
    <property type="entry name" value="LDL_receptor-like_sf"/>
</dbReference>
<dbReference type="InterPro" id="IPR009011">
    <property type="entry name" value="Man6P_isomerase_rcpt-bd_dom_sf"/>
</dbReference>
<feature type="compositionally biased region" description="Basic and acidic residues" evidence="7">
    <location>
        <begin position="341"/>
        <end position="350"/>
    </location>
</feature>
<dbReference type="Gene3D" id="4.10.400.10">
    <property type="entry name" value="Low-density Lipoprotein Receptor"/>
    <property type="match status" value="1"/>
</dbReference>
<keyword evidence="6" id="KW-0175">Coiled coil</keyword>
<keyword evidence="11" id="KW-1185">Reference proteome</keyword>
<name>A0ABQ9K3U6_9CUCU</name>
<evidence type="ECO:0000256" key="6">
    <source>
        <dbReference type="SAM" id="Coils"/>
    </source>
</evidence>
<dbReference type="EMBL" id="JAPWTJ010000028">
    <property type="protein sequence ID" value="KAJ8984747.1"/>
    <property type="molecule type" value="Genomic_DNA"/>
</dbReference>
<dbReference type="Gene3D" id="2.70.130.10">
    <property type="entry name" value="Mannose-6-phosphate receptor binding domain"/>
    <property type="match status" value="1"/>
</dbReference>
<evidence type="ECO:0000313" key="10">
    <source>
        <dbReference type="EMBL" id="KAJ8984747.1"/>
    </source>
</evidence>
<dbReference type="InterPro" id="IPR044865">
    <property type="entry name" value="MRH_dom"/>
</dbReference>
<accession>A0ABQ9K3U6</accession>
<evidence type="ECO:0000256" key="7">
    <source>
        <dbReference type="SAM" id="MobiDB-lite"/>
    </source>
</evidence>
<gene>
    <name evidence="10" type="ORF">NQ317_005012</name>
</gene>
<dbReference type="PROSITE" id="PS50222">
    <property type="entry name" value="EF_HAND_2"/>
    <property type="match status" value="1"/>
</dbReference>
<dbReference type="PROSITE" id="PS51914">
    <property type="entry name" value="MRH"/>
    <property type="match status" value="1"/>
</dbReference>
<keyword evidence="2" id="KW-0732">Signal</keyword>
<dbReference type="InterPro" id="IPR039794">
    <property type="entry name" value="Gtb1-like"/>
</dbReference>
<protein>
    <recommendedName>
        <fullName evidence="1">Glucosidase 2 subunit beta</fullName>
    </recommendedName>
</protein>
<comment type="caution">
    <text evidence="10">The sequence shown here is derived from an EMBL/GenBank/DDBJ whole genome shotgun (WGS) entry which is preliminary data.</text>
</comment>
<keyword evidence="4" id="KW-0106">Calcium</keyword>
<evidence type="ECO:0000259" key="8">
    <source>
        <dbReference type="PROSITE" id="PS50222"/>
    </source>
</evidence>
<dbReference type="CDD" id="cd00112">
    <property type="entry name" value="LDLa"/>
    <property type="match status" value="1"/>
</dbReference>
<dbReference type="InterPro" id="IPR018247">
    <property type="entry name" value="EF_Hand_1_Ca_BS"/>
</dbReference>
<dbReference type="InterPro" id="IPR002048">
    <property type="entry name" value="EF_hand_dom"/>
</dbReference>
<sequence>MENRLTKDFKLINVFLVIFIFVCEILSAEVPRPRGVSLSRAPLYPPIRTLHVNDDYCDCADASDEPGTSACPNGMFHCTNAGHRPLNIASNRVNDGICDCCDGSDEYVSGRSCENNCIEQGRSAREEAQKKAELVKAGKELRAELSQKGLQMKQEKQSMLGELEKNKEEASKMRAEKLALKLEVEEEEKTALSYYRQLEEEQKKKKAEEEEVKSRAEAEETFNRFDSNRDGLLDVSELQARQNFDKDRNGEGRGEVLLNGQTSVDLETFLQNCWRDVKLYLMKDEGAYQPPATETEDANGEVEEVQEDEHDEEAHEEEDEEEEEESEPPQPEEEQPEEEHPEDKFTVEYDEDTKKIVERATAARNAFYEADKQARELEGEIKAIRDYLEKDFGPEEEFATLQGQCFDYQDHEYIYKLCPFDKTSQTPKSSSAETRLGVWGRWGDNEEKYDTMYYEGGQQCWNGPQRSTRVKLECGSENKVTSVSEPNRCEYFFEFFTPAACREAQPDVRDELHDEL</sequence>
<evidence type="ECO:0000259" key="9">
    <source>
        <dbReference type="PROSITE" id="PS51914"/>
    </source>
</evidence>
<dbReference type="PANTHER" id="PTHR12630:SF1">
    <property type="entry name" value="GLUCOSIDASE 2 SUBUNIT BETA"/>
    <property type="match status" value="1"/>
</dbReference>
<evidence type="ECO:0000256" key="2">
    <source>
        <dbReference type="ARBA" id="ARBA00022729"/>
    </source>
</evidence>
<dbReference type="PANTHER" id="PTHR12630">
    <property type="entry name" value="N-LINKED OLIGOSACCHARIDE PROCESSING"/>
    <property type="match status" value="1"/>
</dbReference>
<proteinExistence type="predicted"/>
<dbReference type="InterPro" id="IPR028146">
    <property type="entry name" value="PRKCSH_N"/>
</dbReference>
<dbReference type="Pfam" id="PF13015">
    <property type="entry name" value="PRKCSH_1"/>
    <property type="match status" value="1"/>
</dbReference>